<keyword evidence="1" id="KW-1133">Transmembrane helix</keyword>
<proteinExistence type="predicted"/>
<dbReference type="AlphaFoldDB" id="A0AAW9QLT3"/>
<sequence>MLQAETPFILLEIIYLIAVIIYCVYPVRVILYASYILAGFKWSISSLGTFDITAYQGEYDGLKDYFDWGGESLFGSESSFWKLIYIAKNLNISLTIFHALEIILYLVAISFFLKAFFPDKKANKLSLVFGFFGTGSETCFYLLRELLATSFLLFGMGFLFRQKPIKALLTAFSGLLFHSSPILYLPFFVSGMVADRFGKEGTSKKIDREKIIFLALLFVIYGFLYIAINDQTLSVSVLNLVFGEETLYVSKYEGYQSYAGEEGWRDESAFGFLTLVMLAFLLFVNVLRPWILLKSKLWLFYTLTITLCIFRFLFELARATWLSSRLPIDFFLQTSCLLLVLEIAGKKDQNRIILGASIVLFLLSIQRIVNGYEAHGMFVYPWQ</sequence>
<dbReference type="Proteomes" id="UP001328733">
    <property type="component" value="Unassembled WGS sequence"/>
</dbReference>
<evidence type="ECO:0000313" key="2">
    <source>
        <dbReference type="EMBL" id="MEG3438752.1"/>
    </source>
</evidence>
<feature type="transmembrane region" description="Helical" evidence="1">
    <location>
        <begin position="96"/>
        <end position="117"/>
    </location>
</feature>
<name>A0AAW9QLT3_9CHRO</name>
<dbReference type="RefSeq" id="WP_332866235.1">
    <property type="nucleotide sequence ID" value="NZ_JBAFSM010000034.1"/>
</dbReference>
<feature type="transmembrane region" description="Helical" evidence="1">
    <location>
        <begin position="268"/>
        <end position="286"/>
    </location>
</feature>
<evidence type="ECO:0000313" key="3">
    <source>
        <dbReference type="Proteomes" id="UP001328733"/>
    </source>
</evidence>
<gene>
    <name evidence="2" type="ORF">V0288_16615</name>
</gene>
<feature type="transmembrane region" description="Helical" evidence="1">
    <location>
        <begin position="298"/>
        <end position="314"/>
    </location>
</feature>
<reference evidence="2 3" key="1">
    <citation type="submission" date="2024-01" db="EMBL/GenBank/DDBJ databases">
        <title>Genomic insights into the taxonomy and metabolism of the cyanobacterium Pannus brasiliensis CCIBt3594.</title>
        <authorList>
            <person name="Machado M."/>
            <person name="Botero N.B."/>
            <person name="Andreote A.P.D."/>
            <person name="Feitosa A.M.T."/>
            <person name="Popin R."/>
            <person name="Sivonen K."/>
            <person name="Fiore M.F."/>
        </authorList>
    </citation>
    <scope>NUCLEOTIDE SEQUENCE [LARGE SCALE GENOMIC DNA]</scope>
    <source>
        <strain evidence="2 3">CCIBt3594</strain>
    </source>
</reference>
<keyword evidence="1" id="KW-0472">Membrane</keyword>
<keyword evidence="1" id="KW-0812">Transmembrane</keyword>
<feature type="transmembrane region" description="Helical" evidence="1">
    <location>
        <begin position="167"/>
        <end position="190"/>
    </location>
</feature>
<protein>
    <submittedName>
        <fullName evidence="2">EpsG family protein</fullName>
    </submittedName>
</protein>
<evidence type="ECO:0000256" key="1">
    <source>
        <dbReference type="SAM" id="Phobius"/>
    </source>
</evidence>
<comment type="caution">
    <text evidence="2">The sequence shown here is derived from an EMBL/GenBank/DDBJ whole genome shotgun (WGS) entry which is preliminary data.</text>
</comment>
<dbReference type="InterPro" id="IPR049458">
    <property type="entry name" value="EpsG-like"/>
</dbReference>
<organism evidence="2 3">
    <name type="scientific">Pannus brasiliensis CCIBt3594</name>
    <dbReference type="NCBI Taxonomy" id="1427578"/>
    <lineage>
        <taxon>Bacteria</taxon>
        <taxon>Bacillati</taxon>
        <taxon>Cyanobacteriota</taxon>
        <taxon>Cyanophyceae</taxon>
        <taxon>Oscillatoriophycideae</taxon>
        <taxon>Chroococcales</taxon>
        <taxon>Microcystaceae</taxon>
        <taxon>Pannus</taxon>
    </lineage>
</organism>
<dbReference type="Pfam" id="PF14897">
    <property type="entry name" value="EpsG"/>
    <property type="match status" value="1"/>
</dbReference>
<feature type="transmembrane region" description="Helical" evidence="1">
    <location>
        <begin position="352"/>
        <end position="369"/>
    </location>
</feature>
<feature type="transmembrane region" description="Helical" evidence="1">
    <location>
        <begin position="12"/>
        <end position="37"/>
    </location>
</feature>
<keyword evidence="3" id="KW-1185">Reference proteome</keyword>
<accession>A0AAW9QLT3</accession>
<feature type="transmembrane region" description="Helical" evidence="1">
    <location>
        <begin position="326"/>
        <end position="345"/>
    </location>
</feature>
<feature type="transmembrane region" description="Helical" evidence="1">
    <location>
        <begin position="211"/>
        <end position="228"/>
    </location>
</feature>
<dbReference type="EMBL" id="JBAFSM010000034">
    <property type="protein sequence ID" value="MEG3438752.1"/>
    <property type="molecule type" value="Genomic_DNA"/>
</dbReference>